<evidence type="ECO:0000256" key="2">
    <source>
        <dbReference type="ARBA" id="ARBA00022574"/>
    </source>
</evidence>
<dbReference type="OrthoDB" id="189968at2759"/>
<evidence type="ECO:0000256" key="3">
    <source>
        <dbReference type="ARBA" id="ARBA00022737"/>
    </source>
</evidence>
<dbReference type="AlphaFoldDB" id="A0A167FM26"/>
<keyword evidence="8" id="KW-1185">Reference proteome</keyword>
<dbReference type="InterPro" id="IPR001680">
    <property type="entry name" value="WD40_rpt"/>
</dbReference>
<dbReference type="SMART" id="SM00320">
    <property type="entry name" value="WD40"/>
    <property type="match status" value="6"/>
</dbReference>
<evidence type="ECO:0000313" key="8">
    <source>
        <dbReference type="Proteomes" id="UP000076738"/>
    </source>
</evidence>
<organism evidence="7 8">
    <name type="scientific">Calocera viscosa (strain TUFC12733)</name>
    <dbReference type="NCBI Taxonomy" id="1330018"/>
    <lineage>
        <taxon>Eukaryota</taxon>
        <taxon>Fungi</taxon>
        <taxon>Dikarya</taxon>
        <taxon>Basidiomycota</taxon>
        <taxon>Agaricomycotina</taxon>
        <taxon>Dacrymycetes</taxon>
        <taxon>Dacrymycetales</taxon>
        <taxon>Dacrymycetaceae</taxon>
        <taxon>Calocera</taxon>
    </lineage>
</organism>
<feature type="compositionally biased region" description="Acidic residues" evidence="6">
    <location>
        <begin position="64"/>
        <end position="76"/>
    </location>
</feature>
<feature type="non-terminal residue" evidence="7">
    <location>
        <position position="554"/>
    </location>
</feature>
<dbReference type="PROSITE" id="PS50082">
    <property type="entry name" value="WD_REPEATS_2"/>
    <property type="match status" value="4"/>
</dbReference>
<proteinExistence type="predicted"/>
<dbReference type="STRING" id="1330018.A0A167FM26"/>
<dbReference type="GO" id="GO:0032040">
    <property type="term" value="C:small-subunit processome"/>
    <property type="evidence" value="ECO:0007669"/>
    <property type="project" value="TreeGrafter"/>
</dbReference>
<dbReference type="Proteomes" id="UP000076738">
    <property type="component" value="Unassembled WGS sequence"/>
</dbReference>
<dbReference type="InterPro" id="IPR019775">
    <property type="entry name" value="WD40_repeat_CS"/>
</dbReference>
<dbReference type="InterPro" id="IPR020472">
    <property type="entry name" value="WD40_PAC1"/>
</dbReference>
<dbReference type="PANTHER" id="PTHR19865:SF0">
    <property type="entry name" value="U3 SMALL NUCLEOLAR RNA-INTERACTING PROTEIN 2"/>
    <property type="match status" value="1"/>
</dbReference>
<dbReference type="EMBL" id="KV417374">
    <property type="protein sequence ID" value="KZO89643.1"/>
    <property type="molecule type" value="Genomic_DNA"/>
</dbReference>
<dbReference type="InterPro" id="IPR036322">
    <property type="entry name" value="WD40_repeat_dom_sf"/>
</dbReference>
<evidence type="ECO:0000256" key="1">
    <source>
        <dbReference type="ARBA" id="ARBA00004123"/>
    </source>
</evidence>
<evidence type="ECO:0000256" key="4">
    <source>
        <dbReference type="ARBA" id="ARBA00023242"/>
    </source>
</evidence>
<dbReference type="PROSITE" id="PS50294">
    <property type="entry name" value="WD_REPEATS_REGION"/>
    <property type="match status" value="4"/>
</dbReference>
<evidence type="ECO:0000256" key="5">
    <source>
        <dbReference type="PROSITE-ProRule" id="PRU00221"/>
    </source>
</evidence>
<reference evidence="7 8" key="1">
    <citation type="journal article" date="2016" name="Mol. Biol. Evol.">
        <title>Comparative Genomics of Early-Diverging Mushroom-Forming Fungi Provides Insights into the Origins of Lignocellulose Decay Capabilities.</title>
        <authorList>
            <person name="Nagy L.G."/>
            <person name="Riley R."/>
            <person name="Tritt A."/>
            <person name="Adam C."/>
            <person name="Daum C."/>
            <person name="Floudas D."/>
            <person name="Sun H."/>
            <person name="Yadav J.S."/>
            <person name="Pangilinan J."/>
            <person name="Larsson K.H."/>
            <person name="Matsuura K."/>
            <person name="Barry K."/>
            <person name="Labutti K."/>
            <person name="Kuo R."/>
            <person name="Ohm R.A."/>
            <person name="Bhattacharya S.S."/>
            <person name="Shirouzu T."/>
            <person name="Yoshinaga Y."/>
            <person name="Martin F.M."/>
            <person name="Grigoriev I.V."/>
            <person name="Hibbett D.S."/>
        </authorList>
    </citation>
    <scope>NUCLEOTIDE SEQUENCE [LARGE SCALE GENOMIC DNA]</scope>
    <source>
        <strain evidence="7 8">TUFC12733</strain>
    </source>
</reference>
<feature type="repeat" description="WD" evidence="5">
    <location>
        <begin position="149"/>
        <end position="190"/>
    </location>
</feature>
<protein>
    <submittedName>
        <fullName evidence="7">WD40 repeat-like protein</fullName>
    </submittedName>
</protein>
<keyword evidence="2 5" id="KW-0853">WD repeat</keyword>
<evidence type="ECO:0000313" key="7">
    <source>
        <dbReference type="EMBL" id="KZO89643.1"/>
    </source>
</evidence>
<dbReference type="PROSITE" id="PS00678">
    <property type="entry name" value="WD_REPEATS_1"/>
    <property type="match status" value="1"/>
</dbReference>
<gene>
    <name evidence="7" type="ORF">CALVIDRAFT_507756</name>
</gene>
<name>A0A167FM26_CALVF</name>
<comment type="subcellular location">
    <subcellularLocation>
        <location evidence="1">Nucleus</location>
    </subcellularLocation>
</comment>
<accession>A0A167FM26</accession>
<feature type="region of interest" description="Disordered" evidence="6">
    <location>
        <begin position="1"/>
        <end position="80"/>
    </location>
</feature>
<dbReference type="Pfam" id="PF00400">
    <property type="entry name" value="WD40"/>
    <property type="match status" value="5"/>
</dbReference>
<feature type="repeat" description="WD" evidence="5">
    <location>
        <begin position="215"/>
        <end position="256"/>
    </location>
</feature>
<evidence type="ECO:0000256" key="6">
    <source>
        <dbReference type="SAM" id="MobiDB-lite"/>
    </source>
</evidence>
<feature type="repeat" description="WD" evidence="5">
    <location>
        <begin position="299"/>
        <end position="332"/>
    </location>
</feature>
<dbReference type="SUPFAM" id="SSF50978">
    <property type="entry name" value="WD40 repeat-like"/>
    <property type="match status" value="1"/>
</dbReference>
<dbReference type="GO" id="GO:0034511">
    <property type="term" value="F:U3 snoRNA binding"/>
    <property type="evidence" value="ECO:0007669"/>
    <property type="project" value="InterPro"/>
</dbReference>
<feature type="repeat" description="WD" evidence="5">
    <location>
        <begin position="257"/>
        <end position="289"/>
    </location>
</feature>
<dbReference type="InterPro" id="IPR015943">
    <property type="entry name" value="WD40/YVTN_repeat-like_dom_sf"/>
</dbReference>
<sequence>MAPPSSSRPLKRKRGPPAGSKPPKSRAGPSKRRRDNDSDIASEASREEGAGFGLDDIDLRRPDDEDGSSAEEDENETPAQKRLRLAKLYLESVRTDLAQQDGTFDAADVDRELIQARLKLDVLQQSGKLHDRVADRVSSDQSQLRLLRLKGHRLPVTCAVASQDGTVLFTSGKEGHIIKWDLRTGKQLAFFPKQRLEKSDVKGKGKAKAIIGDDIQGHVDEVLSLALSDDGQHLASGGRDKRLCFWDAKEGKWLRALGGHKDAISGVTFRKGTSQVYTASLDRTVKSWDAAVLAYVETMFGHQDSITDIDALRAETAVSSGGRDTTVRFWKIVEETYLVFRGGGKSKLREVLEGGLEDVDMEAEKAKEPYIEGSIECVAMVDESTFLSGGDSGSISLWSTTKKKPLFRMPIAHGLNEIVSETEGPIRTPRWITSLAALRYSDLFASGSWDGRIRLWKISDDIRSFSLVADIAAPGFVNSLQLLSPPFATVDQAEWAHERDEPDGHSKVNGDATKEQRRAVVLVAAMGQEPRMGRWMRIMGPEAQNATLIVPLRL</sequence>
<dbReference type="FunFam" id="2.130.10.10:FF:000899">
    <property type="entry name" value="Chromosome 15, whole genome shotgun sequence"/>
    <property type="match status" value="1"/>
</dbReference>
<dbReference type="Gene3D" id="2.130.10.10">
    <property type="entry name" value="YVTN repeat-like/Quinoprotein amine dehydrogenase"/>
    <property type="match status" value="2"/>
</dbReference>
<dbReference type="PANTHER" id="PTHR19865">
    <property type="entry name" value="U3 SMALL NUCLEOLAR RNA INTERACTING PROTEIN 2"/>
    <property type="match status" value="1"/>
</dbReference>
<dbReference type="InterPro" id="IPR039241">
    <property type="entry name" value="Rrp9-like"/>
</dbReference>
<dbReference type="PRINTS" id="PR00320">
    <property type="entry name" value="GPROTEINBRPT"/>
</dbReference>
<keyword evidence="3" id="KW-0677">Repeat</keyword>
<keyword evidence="4" id="KW-0539">Nucleus</keyword>
<dbReference type="CDD" id="cd00200">
    <property type="entry name" value="WD40"/>
    <property type="match status" value="1"/>
</dbReference>